<reference evidence="2 3" key="1">
    <citation type="submission" date="2022-10" db="EMBL/GenBank/DDBJ databases">
        <title>Defluviimonas sp. nov., isolated from ocean surface water.</title>
        <authorList>
            <person name="He W."/>
            <person name="Wang L."/>
            <person name="Zhang D.-F."/>
        </authorList>
    </citation>
    <scope>NUCLEOTIDE SEQUENCE [LARGE SCALE GENOMIC DNA]</scope>
    <source>
        <strain evidence="2 3">WL0075</strain>
    </source>
</reference>
<dbReference type="SUPFAM" id="SSF56281">
    <property type="entry name" value="Metallo-hydrolase/oxidoreductase"/>
    <property type="match status" value="1"/>
</dbReference>
<organism evidence="2 3">
    <name type="scientific">Albidovulum sediminicola</name>
    <dbReference type="NCBI Taxonomy" id="2984331"/>
    <lineage>
        <taxon>Bacteria</taxon>
        <taxon>Pseudomonadati</taxon>
        <taxon>Pseudomonadota</taxon>
        <taxon>Alphaproteobacteria</taxon>
        <taxon>Rhodobacterales</taxon>
        <taxon>Paracoccaceae</taxon>
        <taxon>Albidovulum</taxon>
    </lineage>
</organism>
<dbReference type="RefSeq" id="WP_263721112.1">
    <property type="nucleotide sequence ID" value="NZ_JAOWLA010000006.1"/>
</dbReference>
<dbReference type="InterPro" id="IPR036866">
    <property type="entry name" value="RibonucZ/Hydroxyglut_hydro"/>
</dbReference>
<dbReference type="EMBL" id="JAOWLA010000006">
    <property type="protein sequence ID" value="MCV2864593.1"/>
    <property type="molecule type" value="Genomic_DNA"/>
</dbReference>
<accession>A0ABT2Z0B6</accession>
<dbReference type="Gene3D" id="3.60.15.10">
    <property type="entry name" value="Ribonuclease Z/Hydroxyacylglutathione hydrolase-like"/>
    <property type="match status" value="1"/>
</dbReference>
<gene>
    <name evidence="2" type="ORF">OE647_07565</name>
</gene>
<evidence type="ECO:0000259" key="1">
    <source>
        <dbReference type="SMART" id="SM00849"/>
    </source>
</evidence>
<dbReference type="InterPro" id="IPR036388">
    <property type="entry name" value="WH-like_DNA-bd_sf"/>
</dbReference>
<dbReference type="Pfam" id="PF17778">
    <property type="entry name" value="WHD_BLACT"/>
    <property type="match status" value="1"/>
</dbReference>
<dbReference type="InterPro" id="IPR001279">
    <property type="entry name" value="Metallo-B-lactamas"/>
</dbReference>
<dbReference type="Proteomes" id="UP001652503">
    <property type="component" value="Unassembled WGS sequence"/>
</dbReference>
<dbReference type="CDD" id="cd16278">
    <property type="entry name" value="metallo-hydrolase-like_MBL-fold"/>
    <property type="match status" value="1"/>
</dbReference>
<dbReference type="InterPro" id="IPR050662">
    <property type="entry name" value="Sec-metab_biosynth-thioest"/>
</dbReference>
<dbReference type="SMART" id="SM00849">
    <property type="entry name" value="Lactamase_B"/>
    <property type="match status" value="1"/>
</dbReference>
<comment type="caution">
    <text evidence="2">The sequence shown here is derived from an EMBL/GenBank/DDBJ whole genome shotgun (WGS) entry which is preliminary data.</text>
</comment>
<name>A0ABT2Z0B6_9RHOB</name>
<dbReference type="InterPro" id="IPR041516">
    <property type="entry name" value="LACTB2_WH"/>
</dbReference>
<dbReference type="Pfam" id="PF00753">
    <property type="entry name" value="Lactamase_B"/>
    <property type="match status" value="1"/>
</dbReference>
<dbReference type="Gene3D" id="1.10.10.10">
    <property type="entry name" value="Winged helix-like DNA-binding domain superfamily/Winged helix DNA-binding domain"/>
    <property type="match status" value="1"/>
</dbReference>
<keyword evidence="3" id="KW-1185">Reference proteome</keyword>
<dbReference type="PANTHER" id="PTHR23131">
    <property type="entry name" value="ENDORIBONUCLEASE LACTB2"/>
    <property type="match status" value="1"/>
</dbReference>
<evidence type="ECO:0000313" key="3">
    <source>
        <dbReference type="Proteomes" id="UP001652503"/>
    </source>
</evidence>
<proteinExistence type="predicted"/>
<protein>
    <submittedName>
        <fullName evidence="2">MBL fold metallo-hydrolase</fullName>
    </submittedName>
</protein>
<sequence>MQDATGGPIPLEPGLRLLRAPNPAPMTFTGTNTYILGEGRVAVIDPGPALPAHLDAILAALAPGETVSHIFVTHSHLDHSPLARPLSEATGAPVLAFGGAFAGRSARMEELARQGTFGGGEGIDLDFSPDEALVDGAIVSGEGWSLQAVHTPGHLGNHLCFAWGDRIFSGDHVMGWASSLVSPPDGDMGAYMESLARLAALGASRLHPGHGDPVEDPADRIAFLTNHRRERESQILAALEAGAADADALARRIYTDTPAALMGAATRNVLAHLLDLEDRNQISRNGTPGPGTIYRRM</sequence>
<feature type="domain" description="Metallo-beta-lactamase" evidence="1">
    <location>
        <begin position="30"/>
        <end position="210"/>
    </location>
</feature>
<dbReference type="PANTHER" id="PTHR23131:SF0">
    <property type="entry name" value="ENDORIBONUCLEASE LACTB2"/>
    <property type="match status" value="1"/>
</dbReference>
<evidence type="ECO:0000313" key="2">
    <source>
        <dbReference type="EMBL" id="MCV2864593.1"/>
    </source>
</evidence>